<sequence length="155" mass="16517">MVDQRHRPDDSSFGERVRSCDEPVLAETERQLGEFFAGERETFGLPLRPEGTAFQQRVWAALAEIPYGRTWTYGELAAHIGSPSASRAVGLANGKNPIGVILPCHRVVGADGSLTGYGGGLERKRALLRHEGALPSGAAGARGATGATEQQMLAF</sequence>
<evidence type="ECO:0000313" key="12">
    <source>
        <dbReference type="EMBL" id="MBR7675859.1"/>
    </source>
</evidence>
<reference evidence="12" key="1">
    <citation type="submission" date="2021-04" db="EMBL/GenBank/DDBJ databases">
        <title>Sequencing of actinobacteria type strains.</title>
        <authorList>
            <person name="Nguyen G.-S."/>
            <person name="Wentzel A."/>
        </authorList>
    </citation>
    <scope>NUCLEOTIDE SEQUENCE</scope>
    <source>
        <strain evidence="12">DSM 42095</strain>
    </source>
</reference>
<dbReference type="AlphaFoldDB" id="A0A8T4IUM6"/>
<protein>
    <recommendedName>
        <fullName evidence="9">Methylated-DNA--protein-cysteine methyltransferase</fullName>
        <ecNumber evidence="9">2.1.1.63</ecNumber>
    </recommendedName>
    <alternativeName>
        <fullName evidence="9">6-O-methylguanine-DNA methyltransferase</fullName>
        <shortName evidence="9">MGMT</shortName>
    </alternativeName>
    <alternativeName>
        <fullName evidence="9">O-6-methylguanine-DNA-alkyltransferase</fullName>
    </alternativeName>
</protein>
<dbReference type="Proteomes" id="UP000675554">
    <property type="component" value="Unassembled WGS sequence"/>
</dbReference>
<evidence type="ECO:0000256" key="1">
    <source>
        <dbReference type="ARBA" id="ARBA00001286"/>
    </source>
</evidence>
<evidence type="ECO:0000256" key="8">
    <source>
        <dbReference type="ARBA" id="ARBA00049348"/>
    </source>
</evidence>
<evidence type="ECO:0000256" key="6">
    <source>
        <dbReference type="ARBA" id="ARBA00022763"/>
    </source>
</evidence>
<gene>
    <name evidence="12" type="ORF">KDA82_23145</name>
</gene>
<comment type="miscellaneous">
    <text evidence="9">This enzyme catalyzes only one turnover and therefore is not strictly catalytic. According to one definition, an enzyme is a biocatalyst that acts repeatedly and over many reaction cycles.</text>
</comment>
<dbReference type="InterPro" id="IPR036217">
    <property type="entry name" value="MethylDNA_cys_MeTrfase_DNAb"/>
</dbReference>
<comment type="catalytic activity">
    <reaction evidence="1 9">
        <text>a 4-O-methyl-thymidine in DNA + L-cysteinyl-[protein] = a thymidine in DNA + S-methyl-L-cysteinyl-[protein]</text>
        <dbReference type="Rhea" id="RHEA:53428"/>
        <dbReference type="Rhea" id="RHEA-COMP:10131"/>
        <dbReference type="Rhea" id="RHEA-COMP:10132"/>
        <dbReference type="Rhea" id="RHEA-COMP:13555"/>
        <dbReference type="Rhea" id="RHEA-COMP:13556"/>
        <dbReference type="ChEBI" id="CHEBI:29950"/>
        <dbReference type="ChEBI" id="CHEBI:82612"/>
        <dbReference type="ChEBI" id="CHEBI:137386"/>
        <dbReference type="ChEBI" id="CHEBI:137387"/>
        <dbReference type="EC" id="2.1.1.63"/>
    </reaction>
</comment>
<keyword evidence="6 9" id="KW-0227">DNA damage</keyword>
<dbReference type="Gene3D" id="1.10.10.10">
    <property type="entry name" value="Winged helix-like DNA-binding domain superfamily/Winged helix DNA-binding domain"/>
    <property type="match status" value="1"/>
</dbReference>
<feature type="domain" description="Methylated-DNA-[protein]-cysteine S-methyltransferase DNA binding" evidence="11">
    <location>
        <begin position="53"/>
        <end position="133"/>
    </location>
</feature>
<dbReference type="NCBIfam" id="TIGR00589">
    <property type="entry name" value="ogt"/>
    <property type="match status" value="1"/>
</dbReference>
<dbReference type="GO" id="GO:0032259">
    <property type="term" value="P:methylation"/>
    <property type="evidence" value="ECO:0007669"/>
    <property type="project" value="UniProtKB-KW"/>
</dbReference>
<organism evidence="12 13">
    <name type="scientific">Streptomyces daliensis</name>
    <dbReference type="NCBI Taxonomy" id="299421"/>
    <lineage>
        <taxon>Bacteria</taxon>
        <taxon>Bacillati</taxon>
        <taxon>Actinomycetota</taxon>
        <taxon>Actinomycetes</taxon>
        <taxon>Kitasatosporales</taxon>
        <taxon>Streptomycetaceae</taxon>
        <taxon>Streptomyces</taxon>
    </lineage>
</organism>
<dbReference type="InterPro" id="IPR014048">
    <property type="entry name" value="MethylDNA_cys_MeTrfase_DNA-bd"/>
</dbReference>
<dbReference type="GO" id="GO:0003908">
    <property type="term" value="F:methylated-DNA-[protein]-cysteine S-methyltransferase activity"/>
    <property type="evidence" value="ECO:0007669"/>
    <property type="project" value="UniProtKB-UniRule"/>
</dbReference>
<dbReference type="PANTHER" id="PTHR10815:SF5">
    <property type="entry name" value="METHYLATED-DNA--PROTEIN-CYSTEINE METHYLTRANSFERASE"/>
    <property type="match status" value="1"/>
</dbReference>
<dbReference type="Pfam" id="PF01035">
    <property type="entry name" value="DNA_binding_1"/>
    <property type="match status" value="1"/>
</dbReference>
<evidence type="ECO:0000256" key="3">
    <source>
        <dbReference type="ARBA" id="ARBA00022490"/>
    </source>
</evidence>
<dbReference type="InterPro" id="IPR001497">
    <property type="entry name" value="MethylDNA_cys_MeTrfase_AS"/>
</dbReference>
<evidence type="ECO:0000256" key="4">
    <source>
        <dbReference type="ARBA" id="ARBA00022603"/>
    </source>
</evidence>
<evidence type="ECO:0000313" key="13">
    <source>
        <dbReference type="Proteomes" id="UP000675554"/>
    </source>
</evidence>
<evidence type="ECO:0000259" key="11">
    <source>
        <dbReference type="Pfam" id="PF01035"/>
    </source>
</evidence>
<evidence type="ECO:0000256" key="2">
    <source>
        <dbReference type="ARBA" id="ARBA00008711"/>
    </source>
</evidence>
<evidence type="ECO:0000256" key="5">
    <source>
        <dbReference type="ARBA" id="ARBA00022679"/>
    </source>
</evidence>
<dbReference type="InterPro" id="IPR036631">
    <property type="entry name" value="MGMT_N_sf"/>
</dbReference>
<keyword evidence="5 9" id="KW-0808">Transferase</keyword>
<dbReference type="GO" id="GO:0005737">
    <property type="term" value="C:cytoplasm"/>
    <property type="evidence" value="ECO:0007669"/>
    <property type="project" value="UniProtKB-SubCell"/>
</dbReference>
<evidence type="ECO:0000256" key="10">
    <source>
        <dbReference type="SAM" id="MobiDB-lite"/>
    </source>
</evidence>
<dbReference type="PANTHER" id="PTHR10815">
    <property type="entry name" value="METHYLATED-DNA--PROTEIN-CYSTEINE METHYLTRANSFERASE"/>
    <property type="match status" value="1"/>
</dbReference>
<keyword evidence="4 9" id="KW-0489">Methyltransferase</keyword>
<comment type="subcellular location">
    <subcellularLocation>
        <location evidence="9">Cytoplasm</location>
    </subcellularLocation>
</comment>
<comment type="similarity">
    <text evidence="2 9">Belongs to the MGMT family.</text>
</comment>
<keyword evidence="3 9" id="KW-0963">Cytoplasm</keyword>
<proteinExistence type="inferred from homology"/>
<dbReference type="EC" id="2.1.1.63" evidence="9"/>
<dbReference type="GO" id="GO:0006307">
    <property type="term" value="P:DNA alkylation repair"/>
    <property type="evidence" value="ECO:0007669"/>
    <property type="project" value="UniProtKB-UniRule"/>
</dbReference>
<comment type="function">
    <text evidence="9">Involved in the cellular defense against the biological effects of O6-methylguanine (O6-MeG) and O4-methylthymine (O4-MeT) in DNA. Repairs the methylated nucleobase in DNA by stoichiometrically transferring the methyl group to a cysteine residue in the enzyme. This is a suicide reaction: the enzyme is irreversibly inactivated.</text>
</comment>
<dbReference type="InterPro" id="IPR023546">
    <property type="entry name" value="MGMT"/>
</dbReference>
<dbReference type="FunFam" id="1.10.10.10:FF:000214">
    <property type="entry name" value="Methylated-DNA--protein-cysteine methyltransferase"/>
    <property type="match status" value="1"/>
</dbReference>
<feature type="region of interest" description="Disordered" evidence="10">
    <location>
        <begin position="1"/>
        <end position="20"/>
    </location>
</feature>
<comment type="caution">
    <text evidence="12">The sequence shown here is derived from an EMBL/GenBank/DDBJ whole genome shotgun (WGS) entry which is preliminary data.</text>
</comment>
<dbReference type="InterPro" id="IPR036388">
    <property type="entry name" value="WH-like_DNA-bd_sf"/>
</dbReference>
<dbReference type="SUPFAM" id="SSF53155">
    <property type="entry name" value="Methylated DNA-protein cysteine methyltransferase domain"/>
    <property type="match status" value="1"/>
</dbReference>
<dbReference type="PROSITE" id="PS00374">
    <property type="entry name" value="MGMT"/>
    <property type="match status" value="1"/>
</dbReference>
<dbReference type="SUPFAM" id="SSF46767">
    <property type="entry name" value="Methylated DNA-protein cysteine methyltransferase, C-terminal domain"/>
    <property type="match status" value="1"/>
</dbReference>
<dbReference type="EMBL" id="JAGSMN010000543">
    <property type="protein sequence ID" value="MBR7675859.1"/>
    <property type="molecule type" value="Genomic_DNA"/>
</dbReference>
<feature type="active site" description="Nucleophile; methyl group acceptor" evidence="9">
    <location>
        <position position="104"/>
    </location>
</feature>
<dbReference type="CDD" id="cd06445">
    <property type="entry name" value="ATase"/>
    <property type="match status" value="1"/>
</dbReference>
<dbReference type="HAMAP" id="MF_00772">
    <property type="entry name" value="OGT"/>
    <property type="match status" value="1"/>
</dbReference>
<dbReference type="Gene3D" id="3.30.160.70">
    <property type="entry name" value="Methylated DNA-protein cysteine methyltransferase domain"/>
    <property type="match status" value="1"/>
</dbReference>
<accession>A0A8T4IUM6</accession>
<comment type="catalytic activity">
    <reaction evidence="8 9">
        <text>a 6-O-methyl-2'-deoxyguanosine in DNA + L-cysteinyl-[protein] = S-methyl-L-cysteinyl-[protein] + a 2'-deoxyguanosine in DNA</text>
        <dbReference type="Rhea" id="RHEA:24000"/>
        <dbReference type="Rhea" id="RHEA-COMP:10131"/>
        <dbReference type="Rhea" id="RHEA-COMP:10132"/>
        <dbReference type="Rhea" id="RHEA-COMP:11367"/>
        <dbReference type="Rhea" id="RHEA-COMP:11368"/>
        <dbReference type="ChEBI" id="CHEBI:29950"/>
        <dbReference type="ChEBI" id="CHEBI:82612"/>
        <dbReference type="ChEBI" id="CHEBI:85445"/>
        <dbReference type="ChEBI" id="CHEBI:85448"/>
        <dbReference type="EC" id="2.1.1.63"/>
    </reaction>
</comment>
<evidence type="ECO:0000256" key="7">
    <source>
        <dbReference type="ARBA" id="ARBA00023204"/>
    </source>
</evidence>
<name>A0A8T4IUM6_9ACTN</name>
<evidence type="ECO:0000256" key="9">
    <source>
        <dbReference type="HAMAP-Rule" id="MF_00772"/>
    </source>
</evidence>
<keyword evidence="7 9" id="KW-0234">DNA repair</keyword>
<keyword evidence="13" id="KW-1185">Reference proteome</keyword>